<dbReference type="Pfam" id="PF12698">
    <property type="entry name" value="ABC2_membrane_3"/>
    <property type="match status" value="2"/>
</dbReference>
<feature type="transmembrane region" description="Helical" evidence="5">
    <location>
        <begin position="625"/>
        <end position="644"/>
    </location>
</feature>
<dbReference type="InterPro" id="IPR017501">
    <property type="entry name" value="Phage_infect_YhgE_C"/>
</dbReference>
<dbReference type="InterPro" id="IPR017500">
    <property type="entry name" value="Phage_infect_YhgE_N"/>
</dbReference>
<feature type="domain" description="ABC-2 type transporter transmembrane" evidence="6">
    <location>
        <begin position="29"/>
        <end position="154"/>
    </location>
</feature>
<feature type="domain" description="ABC-2 type transporter transmembrane" evidence="6">
    <location>
        <begin position="558"/>
        <end position="697"/>
    </location>
</feature>
<keyword evidence="4 5" id="KW-0472">Membrane</keyword>
<sequence>MNNIKQIYTTDLKNIITNWAAAILIGGLIVLPSLYAWFNIAAMWDPYSETGNLPVAIVNEDAGAKIRDQKINVGKELVNTLKTNKSMDWHFTNREKAMDEVNYGNYFAVIIIPKDFSAKLASVISVKPEKAQMEYYVNEKINSVSPKITQKGASLIVEQVSSKFISTVNGVIFDLFNKLGIELSRDLPDIERFEHYIFILEENLPEINRILNESLADATSAENILNKAEGKIPEIRELTSKGLDTINKTNDLITAAENRLNAIAPKIKEDVEKIQKISNDINSFLNKAQNANIDLSKGDQLQKNVQNQFSNALQTVDTIESSLNQLKKINSEQGENASSEQLDQAIAKTGELKSALQTAQSNIAGIDQFLSQKKQEFKNTVETIQSMASEAPEKLDVFVTEYNNAIEPTILNEVGKAKRTLTNAKTMLTEVQSTLPEVERILKNTQGNLKEGKKALDYAHGQFPYVNAKVRELADKIRKLKNEADINEIINLLRHDPNAERNFFEEPVKLNEHKLFPIENYGTGMTPFYTVLSIWVGALLLISLLAVDVHQHDLYTGKQIYFGRFLTFVTIGFLQTLIVTLGDLFILHVSVSAPVWFVVFGLFIGLVFMLIVYSLVSVFGNVGKALAIIMLVLQIAGSGGTYPVVLLPKFFQIISPFLPFTYAVDLMREAVGGIVWERVLHDILFLSIFGLIALLFGTFLKEPLSQKTEALLKKSKESGLFH</sequence>
<dbReference type="Proteomes" id="UP000681414">
    <property type="component" value="Unassembled WGS sequence"/>
</dbReference>
<evidence type="ECO:0000256" key="4">
    <source>
        <dbReference type="ARBA" id="ARBA00023136"/>
    </source>
</evidence>
<proteinExistence type="predicted"/>
<dbReference type="Gene3D" id="3.40.1710.10">
    <property type="entry name" value="abc type-2 transporter like domain"/>
    <property type="match status" value="1"/>
</dbReference>
<reference evidence="7 8" key="1">
    <citation type="submission" date="2021-05" db="EMBL/GenBank/DDBJ databases">
        <title>Novel Bacillus species.</title>
        <authorList>
            <person name="Liu G."/>
        </authorList>
    </citation>
    <scope>NUCLEOTIDE SEQUENCE [LARGE SCALE GENOMIC DNA]</scope>
    <source>
        <strain evidence="8">FJAT-49780</strain>
    </source>
</reference>
<accession>A0A942TI59</accession>
<dbReference type="PANTHER" id="PTHR43077">
    <property type="entry name" value="TRANSPORT PERMEASE YVFS-RELATED"/>
    <property type="match status" value="1"/>
</dbReference>
<dbReference type="AlphaFoldDB" id="A0A942TI59"/>
<feature type="transmembrane region" description="Helical" evidence="5">
    <location>
        <begin position="561"/>
        <end position="587"/>
    </location>
</feature>
<evidence type="ECO:0000313" key="8">
    <source>
        <dbReference type="Proteomes" id="UP000681414"/>
    </source>
</evidence>
<dbReference type="InterPro" id="IPR013525">
    <property type="entry name" value="ABC2_TM"/>
</dbReference>
<dbReference type="GO" id="GO:0016020">
    <property type="term" value="C:membrane"/>
    <property type="evidence" value="ECO:0007669"/>
    <property type="project" value="UniProtKB-SubCell"/>
</dbReference>
<feature type="transmembrane region" description="Helical" evidence="5">
    <location>
        <begin position="593"/>
        <end position="613"/>
    </location>
</feature>
<comment type="subcellular location">
    <subcellularLocation>
        <location evidence="1">Membrane</location>
        <topology evidence="1">Multi-pass membrane protein</topology>
    </subcellularLocation>
</comment>
<dbReference type="EMBL" id="JAGYPG010000003">
    <property type="protein sequence ID" value="MBS4196779.1"/>
    <property type="molecule type" value="Genomic_DNA"/>
</dbReference>
<keyword evidence="8" id="KW-1185">Reference proteome</keyword>
<evidence type="ECO:0000259" key="6">
    <source>
        <dbReference type="Pfam" id="PF12698"/>
    </source>
</evidence>
<feature type="transmembrane region" description="Helical" evidence="5">
    <location>
        <begin position="20"/>
        <end position="38"/>
    </location>
</feature>
<evidence type="ECO:0000256" key="3">
    <source>
        <dbReference type="ARBA" id="ARBA00022989"/>
    </source>
</evidence>
<name>A0A942TI59_9BACI</name>
<evidence type="ECO:0000313" key="7">
    <source>
        <dbReference type="EMBL" id="MBS4196779.1"/>
    </source>
</evidence>
<dbReference type="SUPFAM" id="SSF57997">
    <property type="entry name" value="Tropomyosin"/>
    <property type="match status" value="1"/>
</dbReference>
<organism evidence="7 8">
    <name type="scientific">Lederbergia citri</name>
    <dbReference type="NCBI Taxonomy" id="2833580"/>
    <lineage>
        <taxon>Bacteria</taxon>
        <taxon>Bacillati</taxon>
        <taxon>Bacillota</taxon>
        <taxon>Bacilli</taxon>
        <taxon>Bacillales</taxon>
        <taxon>Bacillaceae</taxon>
        <taxon>Lederbergia</taxon>
    </lineage>
</organism>
<dbReference type="NCBIfam" id="TIGR03061">
    <property type="entry name" value="pip_yhgE_Nterm"/>
    <property type="match status" value="1"/>
</dbReference>
<keyword evidence="3 5" id="KW-1133">Transmembrane helix</keyword>
<evidence type="ECO:0000256" key="5">
    <source>
        <dbReference type="SAM" id="Phobius"/>
    </source>
</evidence>
<protein>
    <submittedName>
        <fullName evidence="7">YhgE/Pip domain-containing protein</fullName>
    </submittedName>
</protein>
<dbReference type="RefSeq" id="WP_213125996.1">
    <property type="nucleotide sequence ID" value="NZ_JAGYPG010000003.1"/>
</dbReference>
<gene>
    <name evidence="7" type="ORF">KHA97_17145</name>
</gene>
<evidence type="ECO:0000256" key="2">
    <source>
        <dbReference type="ARBA" id="ARBA00022692"/>
    </source>
</evidence>
<dbReference type="InterPro" id="IPR051328">
    <property type="entry name" value="T7SS_ABC-Transporter"/>
</dbReference>
<dbReference type="GO" id="GO:0140359">
    <property type="term" value="F:ABC-type transporter activity"/>
    <property type="evidence" value="ECO:0007669"/>
    <property type="project" value="InterPro"/>
</dbReference>
<comment type="caution">
    <text evidence="7">The sequence shown here is derived from an EMBL/GenBank/DDBJ whole genome shotgun (WGS) entry which is preliminary data.</text>
</comment>
<keyword evidence="2 5" id="KW-0812">Transmembrane</keyword>
<feature type="transmembrane region" description="Helical" evidence="5">
    <location>
        <begin position="528"/>
        <end position="549"/>
    </location>
</feature>
<dbReference type="PANTHER" id="PTHR43077:SF10">
    <property type="entry name" value="TRANSPORT PERMEASE PROTEIN"/>
    <property type="match status" value="1"/>
</dbReference>
<feature type="transmembrane region" description="Helical" evidence="5">
    <location>
        <begin position="679"/>
        <end position="700"/>
    </location>
</feature>
<evidence type="ECO:0000256" key="1">
    <source>
        <dbReference type="ARBA" id="ARBA00004141"/>
    </source>
</evidence>
<dbReference type="NCBIfam" id="TIGR03062">
    <property type="entry name" value="pip_yhgE_Cterm"/>
    <property type="match status" value="1"/>
</dbReference>